<evidence type="ECO:0000313" key="2">
    <source>
        <dbReference type="Proteomes" id="UP000198773"/>
    </source>
</evidence>
<reference evidence="1 2" key="1">
    <citation type="submission" date="2016-10" db="EMBL/GenBank/DDBJ databases">
        <authorList>
            <person name="de Groot N.N."/>
        </authorList>
    </citation>
    <scope>NUCLEOTIDE SEQUENCE [LARGE SCALE GENOMIC DNA]</scope>
    <source>
        <strain evidence="1 2">CGMCC 1.3430</strain>
    </source>
</reference>
<keyword evidence="1" id="KW-0255">Endonuclease</keyword>
<dbReference type="Pfam" id="PF09618">
    <property type="entry name" value="Cas_Csy4"/>
    <property type="match status" value="1"/>
</dbReference>
<dbReference type="NCBIfam" id="TIGR02563">
    <property type="entry name" value="cas_Csy4"/>
    <property type="match status" value="1"/>
</dbReference>
<protein>
    <submittedName>
        <fullName evidence="1">CRISPR-associated endonuclease Csy4</fullName>
    </submittedName>
</protein>
<dbReference type="InterPro" id="IPR013396">
    <property type="entry name" value="CRISPR-assoc_prot_Csy4"/>
</dbReference>
<accession>A0A1H4EHV7</accession>
<proteinExistence type="predicted"/>
<dbReference type="OrthoDB" id="259831at2"/>
<dbReference type="STRING" id="152573.SAMN04488051_10744"/>
<dbReference type="Proteomes" id="UP000198773">
    <property type="component" value="Unassembled WGS sequence"/>
</dbReference>
<dbReference type="RefSeq" id="WP_091343861.1">
    <property type="nucleotide sequence ID" value="NZ_FNRM01000007.1"/>
</dbReference>
<keyword evidence="1" id="KW-0540">Nuclease</keyword>
<dbReference type="InterPro" id="IPR042564">
    <property type="entry name" value="CRISPR-Cas6/Csy4_sf"/>
</dbReference>
<dbReference type="GO" id="GO:0004519">
    <property type="term" value="F:endonuclease activity"/>
    <property type="evidence" value="ECO:0007669"/>
    <property type="project" value="UniProtKB-KW"/>
</dbReference>
<dbReference type="AlphaFoldDB" id="A0A1H4EHV7"/>
<keyword evidence="1" id="KW-0378">Hydrolase</keyword>
<keyword evidence="2" id="KW-1185">Reference proteome</keyword>
<evidence type="ECO:0000313" key="1">
    <source>
        <dbReference type="EMBL" id="SEA84613.1"/>
    </source>
</evidence>
<organism evidence="1 2">
    <name type="scientific">Alkalimonas amylolytica</name>
    <dbReference type="NCBI Taxonomy" id="152573"/>
    <lineage>
        <taxon>Bacteria</taxon>
        <taxon>Pseudomonadati</taxon>
        <taxon>Pseudomonadota</taxon>
        <taxon>Gammaproteobacteria</taxon>
        <taxon>Alkalimonas</taxon>
    </lineage>
</organism>
<name>A0A1H4EHV7_ALKAM</name>
<dbReference type="CDD" id="cd09739">
    <property type="entry name" value="Cas6_I-F"/>
    <property type="match status" value="1"/>
</dbReference>
<sequence length="189" mass="21262">MDSYIEITVLPDLEADANFLMNNLCSKLHAVLGQVTEGKVGISFPNYGVAGKNLGTKLRIHGSATMLEKLMAQSWLKGLRDYCQCSDVLSVPKDAKQRYFARRQLKSAHNKRQRSVGKGWLTHEEAMGKIPDESQKPLKLPFLQLTSRGNKQQMKVFIEQGPVMEQAKEGSFNSYGLSRLSEKVTVPWF</sequence>
<dbReference type="GO" id="GO:0043571">
    <property type="term" value="P:maintenance of CRISPR repeat elements"/>
    <property type="evidence" value="ECO:0007669"/>
    <property type="project" value="InterPro"/>
</dbReference>
<gene>
    <name evidence="1" type="ORF">SAMN04488051_10744</name>
</gene>
<dbReference type="Gene3D" id="3.30.70.2540">
    <property type="entry name" value="CRISPR-associated endoribonuclease Cas6/Csy4"/>
    <property type="match status" value="1"/>
</dbReference>
<dbReference type="EMBL" id="FNRM01000007">
    <property type="protein sequence ID" value="SEA84613.1"/>
    <property type="molecule type" value="Genomic_DNA"/>
</dbReference>